<dbReference type="RefSeq" id="WP_176353771.1">
    <property type="nucleotide sequence ID" value="NZ_JABWDU010000003.1"/>
</dbReference>
<protein>
    <submittedName>
        <fullName evidence="1">Uncharacterized protein</fullName>
    </submittedName>
</protein>
<gene>
    <name evidence="1" type="ORF">HT585_15495</name>
</gene>
<evidence type="ECO:0000313" key="2">
    <source>
        <dbReference type="Proteomes" id="UP000520198"/>
    </source>
</evidence>
<reference evidence="1 2" key="1">
    <citation type="submission" date="2020-06" db="EMBL/GenBank/DDBJ databases">
        <authorList>
            <person name="Grouzdev D.S."/>
        </authorList>
    </citation>
    <scope>NUCLEOTIDE SEQUENCE [LARGE SCALE GENOMIC DNA]</scope>
    <source>
        <strain evidence="1 2">HO-A22</strain>
    </source>
</reference>
<sequence>MNEEPKIVLSPLSQEFSRDGITVTVEISRAEDGNEWALEVIDSQGMSTRWEDLFATDAAALAEFLSAVEEDGMSVFVMPSALH</sequence>
<dbReference type="AlphaFoldDB" id="A0A7Y6Q724"/>
<accession>A0A7Y6Q724</accession>
<keyword evidence="2" id="KW-1185">Reference proteome</keyword>
<proteinExistence type="predicted"/>
<evidence type="ECO:0000313" key="1">
    <source>
        <dbReference type="EMBL" id="NVD40272.1"/>
    </source>
</evidence>
<organism evidence="1 2">
    <name type="scientific">Ensifer oleiphilus</name>
    <dbReference type="NCBI Taxonomy" id="2742698"/>
    <lineage>
        <taxon>Bacteria</taxon>
        <taxon>Pseudomonadati</taxon>
        <taxon>Pseudomonadota</taxon>
        <taxon>Alphaproteobacteria</taxon>
        <taxon>Hyphomicrobiales</taxon>
        <taxon>Rhizobiaceae</taxon>
        <taxon>Sinorhizobium/Ensifer group</taxon>
        <taxon>Ensifer</taxon>
    </lineage>
</organism>
<name>A0A7Y6Q724_9HYPH</name>
<dbReference type="EMBL" id="JABWDU010000003">
    <property type="protein sequence ID" value="NVD40272.1"/>
    <property type="molecule type" value="Genomic_DNA"/>
</dbReference>
<comment type="caution">
    <text evidence="1">The sequence shown here is derived from an EMBL/GenBank/DDBJ whole genome shotgun (WGS) entry which is preliminary data.</text>
</comment>
<dbReference type="Proteomes" id="UP000520198">
    <property type="component" value="Unassembled WGS sequence"/>
</dbReference>